<evidence type="ECO:0000256" key="2">
    <source>
        <dbReference type="SAM" id="MobiDB-lite"/>
    </source>
</evidence>
<dbReference type="InterPro" id="IPR012338">
    <property type="entry name" value="Beta-lactam/transpept-like"/>
</dbReference>
<dbReference type="Gene3D" id="3.20.20.100">
    <property type="entry name" value="NADP-dependent oxidoreductase domain"/>
    <property type="match status" value="1"/>
</dbReference>
<evidence type="ECO:0000259" key="3">
    <source>
        <dbReference type="Pfam" id="PF00144"/>
    </source>
</evidence>
<organism evidence="5 6">
    <name type="scientific">Streptosporangium amethystogenes subsp. fukuiense</name>
    <dbReference type="NCBI Taxonomy" id="698418"/>
    <lineage>
        <taxon>Bacteria</taxon>
        <taxon>Bacillati</taxon>
        <taxon>Actinomycetota</taxon>
        <taxon>Actinomycetes</taxon>
        <taxon>Streptosporangiales</taxon>
        <taxon>Streptosporangiaceae</taxon>
        <taxon>Streptosporangium</taxon>
    </lineage>
</organism>
<evidence type="ECO:0000259" key="4">
    <source>
        <dbReference type="Pfam" id="PF00248"/>
    </source>
</evidence>
<dbReference type="Pfam" id="PF00248">
    <property type="entry name" value="Aldo_ket_red"/>
    <property type="match status" value="1"/>
</dbReference>
<comment type="caution">
    <text evidence="5">The sequence shown here is derived from an EMBL/GenBank/DDBJ whole genome shotgun (WGS) entry which is preliminary data.</text>
</comment>
<dbReference type="PANTHER" id="PTHR43364">
    <property type="entry name" value="NADH-SPECIFIC METHYLGLYOXAL REDUCTASE-RELATED"/>
    <property type="match status" value="1"/>
</dbReference>
<dbReference type="Gene3D" id="3.40.710.10">
    <property type="entry name" value="DD-peptidase/beta-lactamase superfamily"/>
    <property type="match status" value="1"/>
</dbReference>
<reference evidence="6" key="1">
    <citation type="journal article" date="2019" name="Int. J. Syst. Evol. Microbiol.">
        <title>The Global Catalogue of Microorganisms (GCM) 10K type strain sequencing project: providing services to taxonomists for standard genome sequencing and annotation.</title>
        <authorList>
            <consortium name="The Broad Institute Genomics Platform"/>
            <consortium name="The Broad Institute Genome Sequencing Center for Infectious Disease"/>
            <person name="Wu L."/>
            <person name="Ma J."/>
        </authorList>
    </citation>
    <scope>NUCLEOTIDE SEQUENCE [LARGE SCALE GENOMIC DNA]</scope>
    <source>
        <strain evidence="6">JCM 10083</strain>
    </source>
</reference>
<name>A0ABW2SWH8_9ACTN</name>
<evidence type="ECO:0000256" key="1">
    <source>
        <dbReference type="ARBA" id="ARBA00023002"/>
    </source>
</evidence>
<dbReference type="InterPro" id="IPR001466">
    <property type="entry name" value="Beta-lactam-related"/>
</dbReference>
<dbReference type="EMBL" id="JBHTEE010000001">
    <property type="protein sequence ID" value="MFC7600614.1"/>
    <property type="molecule type" value="Genomic_DNA"/>
</dbReference>
<dbReference type="InterPro" id="IPR036812">
    <property type="entry name" value="NAD(P)_OxRdtase_dom_sf"/>
</dbReference>
<feature type="domain" description="NADP-dependent oxidoreductase" evidence="4">
    <location>
        <begin position="401"/>
        <end position="702"/>
    </location>
</feature>
<feature type="compositionally biased region" description="Low complexity" evidence="2">
    <location>
        <begin position="356"/>
        <end position="368"/>
    </location>
</feature>
<dbReference type="InterPro" id="IPR023210">
    <property type="entry name" value="NADP_OxRdtase_dom"/>
</dbReference>
<keyword evidence="1" id="KW-0560">Oxidoreductase</keyword>
<keyword evidence="6" id="KW-1185">Reference proteome</keyword>
<evidence type="ECO:0000313" key="6">
    <source>
        <dbReference type="Proteomes" id="UP001596514"/>
    </source>
</evidence>
<gene>
    <name evidence="5" type="ORF">ACFQVD_10950</name>
</gene>
<dbReference type="Pfam" id="PF00144">
    <property type="entry name" value="Beta-lactamase"/>
    <property type="match status" value="1"/>
</dbReference>
<protein>
    <submittedName>
        <fullName evidence="5">Aldo/keto reductase</fullName>
    </submittedName>
</protein>
<dbReference type="Proteomes" id="UP001596514">
    <property type="component" value="Unassembled WGS sequence"/>
</dbReference>
<dbReference type="SUPFAM" id="SSF56601">
    <property type="entry name" value="beta-lactamase/transpeptidase-like"/>
    <property type="match status" value="1"/>
</dbReference>
<feature type="domain" description="Beta-lactamase-related" evidence="3">
    <location>
        <begin position="17"/>
        <end position="288"/>
    </location>
</feature>
<evidence type="ECO:0000313" key="5">
    <source>
        <dbReference type="EMBL" id="MFC7600614.1"/>
    </source>
</evidence>
<proteinExistence type="predicted"/>
<sequence>MRSDDRIEAALARAVELGEVGVQVAAYLGDELIVDAWTGVADPRDGRAVDGDTLFPVFSVSKALVATAIQLQCERGLVDMEQPIATYWPEYGRRGKQGITVGHVLTHCAGVPHMPPGLDAGGLADHDAITTWLADVEPLHPPGERSMYHSISFGYILGEVIRRTDPSHRPYDRFLREELCLPIGADDVWDVLPAEHEHRVARLTWGPNPPKRAPMTGVPLLSMPPEIRPDADRWNDPRFRSSSIPAAGAVMSARAGARFFSMLANRGEIAGRRYIAADRLLALTSPRPNADEFDEVYQGTTWIGTGGYWLGGESPRPTRCSAVRPRCSPTPGWADRWDGPTSRPGWPSSSPTTGCSSAPRRAPNRSSRWPTPCARSRDWTEGVTTMEYRPFGRTGVRVSALGLGCWMFGDRADEAESVRIIDRALDLGVNFFDTANNYGGAPGRSESVVGAALAKPSKRDRVVINTKAYMPVDTEDPNGRGVSRRHLIRQCEASLRRLRTDHVDVFTLHRFDPDVPVDEPLRALDDLVRAGKVRYLGVSTSAAWEVVESLWVAKEFGLNRIVAETPPYNILDRRVERELLPMAATFGLAVNPWAPLGGGVLTGQYRRGEPPPAGSRYGAGGVLAGFAGDRFSEAVFDVLDVLRVIAARHDVTMAQLAFSWVLRRPGVTSVLCGPERLADLDSCAESAAIDWTAEDLDAIDAVAPPGDKIAGWYEPIGGPRFRPHPGRV</sequence>
<dbReference type="PANTHER" id="PTHR43364:SF4">
    <property type="entry name" value="NAD(P)-LINKED OXIDOREDUCTASE SUPERFAMILY PROTEIN"/>
    <property type="match status" value="1"/>
</dbReference>
<dbReference type="InterPro" id="IPR050523">
    <property type="entry name" value="AKR_Detox_Biosynth"/>
</dbReference>
<accession>A0ABW2SWH8</accession>
<feature type="region of interest" description="Disordered" evidence="2">
    <location>
        <begin position="320"/>
        <end position="376"/>
    </location>
</feature>
<dbReference type="RefSeq" id="WP_386368474.1">
    <property type="nucleotide sequence ID" value="NZ_JBHTEE010000001.1"/>
</dbReference>
<dbReference type="SUPFAM" id="SSF51430">
    <property type="entry name" value="NAD(P)-linked oxidoreductase"/>
    <property type="match status" value="1"/>
</dbReference>